<dbReference type="InterPro" id="IPR036770">
    <property type="entry name" value="Ankyrin_rpt-contain_sf"/>
</dbReference>
<evidence type="ECO:0000313" key="5">
    <source>
        <dbReference type="Proteomes" id="UP000198727"/>
    </source>
</evidence>
<keyword evidence="1" id="KW-0677">Repeat</keyword>
<dbReference type="AlphaFoldDB" id="A0A1I5NU03"/>
<dbReference type="SMART" id="SM00248">
    <property type="entry name" value="ANK"/>
    <property type="match status" value="6"/>
</dbReference>
<dbReference type="InterPro" id="IPR002110">
    <property type="entry name" value="Ankyrin_rpt"/>
</dbReference>
<evidence type="ECO:0000256" key="2">
    <source>
        <dbReference type="ARBA" id="ARBA00023043"/>
    </source>
</evidence>
<sequence length="463" mass="49158">MSLPTAASLEQLRKRAKELLRAARAGDVAALRRIAAHHRRPAEVPKLAEAQLVIAREHGFPSWARLRSYVERLERFGPALRHAYRADLDYYAERAVGLLASAEDGTAEALAAFAAAEAPLTRAGARAVVAGQHGFASWAELRRHVAGLATGGEPFARAYRAVEAHDVDGLAELLDRFPELVTASGTNGNDLLGMATATCDERLVRLLLGRGADPAHANDHGWTALHGAAYAGRPALALPMIEAGAPMAASARGDGGTPLVVALFWGHREAAELLAEHGTHPGNLRVAAGLGRVEMIERLVAPDGRLTPEAGAHRGFYRPHSGFPAWRPSDDPAEVRDEALTWAARNDRPDAVDLLVRRGARVEADVYRGTALVWAAACGRVGAVRRLLELGADPNRRGTFGGPTHGLGVTALHLAAQNDALPVIRLLLAAGADPTVRDELHDGTPASWAEHFGNPASAELLSV</sequence>
<accession>A0A1I5NU03</accession>
<name>A0A1I5NU03_9PSEU</name>
<dbReference type="SUPFAM" id="SSF48403">
    <property type="entry name" value="Ankyrin repeat"/>
    <property type="match status" value="1"/>
</dbReference>
<reference evidence="5" key="1">
    <citation type="submission" date="2016-10" db="EMBL/GenBank/DDBJ databases">
        <authorList>
            <person name="Varghese N."/>
            <person name="Submissions S."/>
        </authorList>
    </citation>
    <scope>NUCLEOTIDE SEQUENCE [LARGE SCALE GENOMIC DNA]</scope>
    <source>
        <strain evidence="5">CGMCC 4.5579</strain>
    </source>
</reference>
<keyword evidence="5" id="KW-1185">Reference proteome</keyword>
<dbReference type="PROSITE" id="PS50088">
    <property type="entry name" value="ANK_REPEAT"/>
    <property type="match status" value="1"/>
</dbReference>
<dbReference type="PANTHER" id="PTHR24173">
    <property type="entry name" value="ANKYRIN REPEAT CONTAINING"/>
    <property type="match status" value="1"/>
</dbReference>
<proteinExistence type="predicted"/>
<evidence type="ECO:0000256" key="1">
    <source>
        <dbReference type="ARBA" id="ARBA00022737"/>
    </source>
</evidence>
<dbReference type="Proteomes" id="UP000198727">
    <property type="component" value="Unassembled WGS sequence"/>
</dbReference>
<dbReference type="Gene3D" id="1.25.40.20">
    <property type="entry name" value="Ankyrin repeat-containing domain"/>
    <property type="match status" value="2"/>
</dbReference>
<evidence type="ECO:0000256" key="3">
    <source>
        <dbReference type="PROSITE-ProRule" id="PRU00023"/>
    </source>
</evidence>
<dbReference type="Pfam" id="PF12796">
    <property type="entry name" value="Ank_2"/>
    <property type="match status" value="2"/>
</dbReference>
<protein>
    <submittedName>
        <fullName evidence="4">Ankyrin repeat-containing protein</fullName>
    </submittedName>
</protein>
<gene>
    <name evidence="4" type="ORF">SAMN05421810_10233</name>
</gene>
<organism evidence="4 5">
    <name type="scientific">Amycolatopsis arida</name>
    <dbReference type="NCBI Taxonomy" id="587909"/>
    <lineage>
        <taxon>Bacteria</taxon>
        <taxon>Bacillati</taxon>
        <taxon>Actinomycetota</taxon>
        <taxon>Actinomycetes</taxon>
        <taxon>Pseudonocardiales</taxon>
        <taxon>Pseudonocardiaceae</taxon>
        <taxon>Amycolatopsis</taxon>
    </lineage>
</organism>
<dbReference type="RefSeq" id="WP_092528624.1">
    <property type="nucleotide sequence ID" value="NZ_FOWW01000002.1"/>
</dbReference>
<dbReference type="Pfam" id="PF00023">
    <property type="entry name" value="Ank"/>
    <property type="match status" value="1"/>
</dbReference>
<dbReference type="PANTHER" id="PTHR24173:SF74">
    <property type="entry name" value="ANKYRIN REPEAT DOMAIN-CONTAINING PROTEIN 16"/>
    <property type="match status" value="1"/>
</dbReference>
<dbReference type="STRING" id="587909.SAMN05421810_10233"/>
<dbReference type="PROSITE" id="PS50297">
    <property type="entry name" value="ANK_REP_REGION"/>
    <property type="match status" value="1"/>
</dbReference>
<feature type="repeat" description="ANK" evidence="3">
    <location>
        <begin position="407"/>
        <end position="439"/>
    </location>
</feature>
<dbReference type="OrthoDB" id="928522at2"/>
<evidence type="ECO:0000313" key="4">
    <source>
        <dbReference type="EMBL" id="SFP25279.1"/>
    </source>
</evidence>
<dbReference type="EMBL" id="FOWW01000002">
    <property type="protein sequence ID" value="SFP25279.1"/>
    <property type="molecule type" value="Genomic_DNA"/>
</dbReference>
<keyword evidence="2 3" id="KW-0040">ANK repeat</keyword>